<sequence length="205" mass="23273">MPIITLLYQKRALTDAEVEQEALDAYLSDYSDSVSIASSHNTNTEMETDDSDDDVDNNDSEDNSHGVSEENEPPRLRKYFYKKNKYKWAKEPPVTRRARAKNIIRVHIPAVIGEARQMDIKDTTTAFKLIFDDTMLDILIRHTNEIITEMASKRTTTFSSTSSTFVVCNSCYDVIFAVIPQIVRYCVTCAFDEMDGRPGPLEGIP</sequence>
<name>A0AAW1HS95_POPJA</name>
<keyword evidence="3" id="KW-1185">Reference proteome</keyword>
<evidence type="ECO:0000256" key="1">
    <source>
        <dbReference type="SAM" id="MobiDB-lite"/>
    </source>
</evidence>
<dbReference type="EMBL" id="JASPKY010001058">
    <property type="protein sequence ID" value="KAK9679231.1"/>
    <property type="molecule type" value="Genomic_DNA"/>
</dbReference>
<accession>A0AAW1HS95</accession>
<feature type="compositionally biased region" description="Basic and acidic residues" evidence="1">
    <location>
        <begin position="62"/>
        <end position="74"/>
    </location>
</feature>
<organism evidence="2 3">
    <name type="scientific">Popillia japonica</name>
    <name type="common">Japanese beetle</name>
    <dbReference type="NCBI Taxonomy" id="7064"/>
    <lineage>
        <taxon>Eukaryota</taxon>
        <taxon>Metazoa</taxon>
        <taxon>Ecdysozoa</taxon>
        <taxon>Arthropoda</taxon>
        <taxon>Hexapoda</taxon>
        <taxon>Insecta</taxon>
        <taxon>Pterygota</taxon>
        <taxon>Neoptera</taxon>
        <taxon>Endopterygota</taxon>
        <taxon>Coleoptera</taxon>
        <taxon>Polyphaga</taxon>
        <taxon>Scarabaeiformia</taxon>
        <taxon>Scarabaeidae</taxon>
        <taxon>Rutelinae</taxon>
        <taxon>Popillia</taxon>
    </lineage>
</organism>
<evidence type="ECO:0000313" key="3">
    <source>
        <dbReference type="Proteomes" id="UP001458880"/>
    </source>
</evidence>
<dbReference type="AlphaFoldDB" id="A0AAW1HS95"/>
<proteinExistence type="predicted"/>
<comment type="caution">
    <text evidence="2">The sequence shown here is derived from an EMBL/GenBank/DDBJ whole genome shotgun (WGS) entry which is preliminary data.</text>
</comment>
<reference evidence="2 3" key="1">
    <citation type="journal article" date="2024" name="BMC Genomics">
        <title>De novo assembly and annotation of Popillia japonica's genome with initial clues to its potential as an invasive pest.</title>
        <authorList>
            <person name="Cucini C."/>
            <person name="Boschi S."/>
            <person name="Funari R."/>
            <person name="Cardaioli E."/>
            <person name="Iannotti N."/>
            <person name="Marturano G."/>
            <person name="Paoli F."/>
            <person name="Bruttini M."/>
            <person name="Carapelli A."/>
            <person name="Frati F."/>
            <person name="Nardi F."/>
        </authorList>
    </citation>
    <scope>NUCLEOTIDE SEQUENCE [LARGE SCALE GENOMIC DNA]</scope>
    <source>
        <strain evidence="2">DMR45628</strain>
    </source>
</reference>
<feature type="compositionally biased region" description="Acidic residues" evidence="1">
    <location>
        <begin position="46"/>
        <end position="61"/>
    </location>
</feature>
<gene>
    <name evidence="2" type="ORF">QE152_g40186</name>
</gene>
<evidence type="ECO:0000313" key="2">
    <source>
        <dbReference type="EMBL" id="KAK9679231.1"/>
    </source>
</evidence>
<protein>
    <submittedName>
        <fullName evidence="2">Uncharacterized protein</fullName>
    </submittedName>
</protein>
<feature type="region of interest" description="Disordered" evidence="1">
    <location>
        <begin position="38"/>
        <end position="74"/>
    </location>
</feature>
<dbReference type="Proteomes" id="UP001458880">
    <property type="component" value="Unassembled WGS sequence"/>
</dbReference>